<keyword evidence="11" id="KW-0520">NAD</keyword>
<evidence type="ECO:0000259" key="15">
    <source>
        <dbReference type="PROSITE" id="PS51379"/>
    </source>
</evidence>
<gene>
    <name evidence="18" type="ORF">HMPREF1705_04098</name>
</gene>
<dbReference type="PANTHER" id="PTHR43105:SF10">
    <property type="entry name" value="NADH-QUINONE OXIDOREDUCTASE SUBUNIT G"/>
    <property type="match status" value="1"/>
</dbReference>
<evidence type="ECO:0000256" key="2">
    <source>
        <dbReference type="ARBA" id="ARBA00004370"/>
    </source>
</evidence>
<dbReference type="SMART" id="SM00926">
    <property type="entry name" value="Molybdop_Fe4S4"/>
    <property type="match status" value="1"/>
</dbReference>
<name>A0A0T5X9B4_9BACT</name>
<dbReference type="InterPro" id="IPR036010">
    <property type="entry name" value="2Fe-2S_ferredoxin-like_sf"/>
</dbReference>
<evidence type="ECO:0000256" key="11">
    <source>
        <dbReference type="ARBA" id="ARBA00023027"/>
    </source>
</evidence>
<feature type="domain" description="4Fe-4S ferredoxin-type" evidence="15">
    <location>
        <begin position="139"/>
        <end position="170"/>
    </location>
</feature>
<dbReference type="PANTHER" id="PTHR43105">
    <property type="entry name" value="RESPIRATORY NITRATE REDUCTASE"/>
    <property type="match status" value="1"/>
</dbReference>
<dbReference type="InterPro" id="IPR006656">
    <property type="entry name" value="Mopterin_OxRdtase"/>
</dbReference>
<comment type="similarity">
    <text evidence="3">Belongs to the complex I 75 kDa subunit family.</text>
</comment>
<evidence type="ECO:0000259" key="17">
    <source>
        <dbReference type="PROSITE" id="PS51839"/>
    </source>
</evidence>
<dbReference type="Pfam" id="PF04879">
    <property type="entry name" value="Molybdop_Fe4S4"/>
    <property type="match status" value="1"/>
</dbReference>
<dbReference type="FunFam" id="3.30.70.20:FF:000035">
    <property type="entry name" value="Iron hydrogenase 1"/>
    <property type="match status" value="1"/>
</dbReference>
<feature type="domain" description="4Fe-4S ferredoxin-type" evidence="15">
    <location>
        <begin position="183"/>
        <end position="212"/>
    </location>
</feature>
<dbReference type="Gene3D" id="3.30.70.20">
    <property type="match status" value="1"/>
</dbReference>
<comment type="cofactor">
    <cofactor evidence="13">
        <name>[2Fe-2S] cluster</name>
        <dbReference type="ChEBI" id="CHEBI:190135"/>
    </cofactor>
</comment>
<dbReference type="PROSITE" id="PS51085">
    <property type="entry name" value="2FE2S_FER_2"/>
    <property type="match status" value="1"/>
</dbReference>
<dbReference type="GO" id="GO:0051537">
    <property type="term" value="F:2 iron, 2 sulfur cluster binding"/>
    <property type="evidence" value="ECO:0007669"/>
    <property type="project" value="UniProtKB-KW"/>
</dbReference>
<dbReference type="PROSITE" id="PS51379">
    <property type="entry name" value="4FE4S_FER_2"/>
    <property type="match status" value="2"/>
</dbReference>
<evidence type="ECO:0000256" key="12">
    <source>
        <dbReference type="ARBA" id="ARBA00023136"/>
    </source>
</evidence>
<evidence type="ECO:0000313" key="19">
    <source>
        <dbReference type="Proteomes" id="UP000005273"/>
    </source>
</evidence>
<reference evidence="19" key="1">
    <citation type="submission" date="2012-09" db="EMBL/GenBank/DDBJ databases">
        <authorList>
            <person name="Weinstock G."/>
            <person name="Sodergren E."/>
            <person name="Clifton S."/>
            <person name="Fulton L."/>
            <person name="Fulton B."/>
            <person name="Courtney L."/>
            <person name="Fronick C."/>
            <person name="Harrison M."/>
            <person name="Strong C."/>
            <person name="Farmer C."/>
            <person name="Delehaunty K."/>
            <person name="Markovic C."/>
            <person name="Hall O."/>
            <person name="Minx P."/>
            <person name="Tomlinson C."/>
            <person name="Mitreva M."/>
            <person name="Nelson J."/>
            <person name="Hou S."/>
            <person name="Wollam A."/>
            <person name="Pepin K.H."/>
            <person name="Johnson M."/>
            <person name="Bhonagiri V."/>
            <person name="Nash W.E."/>
            <person name="Suruliraj S."/>
            <person name="Warren W."/>
            <person name="Chinwalla A."/>
            <person name="Mardis E.R."/>
            <person name="Wilson R.K."/>
        </authorList>
    </citation>
    <scope>NUCLEOTIDE SEQUENCE [LARGE SCALE GENOMIC DNA]</scope>
    <source>
        <strain evidence="19">OS1</strain>
    </source>
</reference>
<dbReference type="eggNOG" id="COG3383">
    <property type="taxonomic scope" value="Bacteria"/>
</dbReference>
<dbReference type="GO" id="GO:0003954">
    <property type="term" value="F:NADH dehydrogenase activity"/>
    <property type="evidence" value="ECO:0007669"/>
    <property type="project" value="TreeGrafter"/>
</dbReference>
<protein>
    <submittedName>
        <fullName evidence="18">2Fe-2S iron-sulfur cluster binding domain protein</fullName>
    </submittedName>
</protein>
<evidence type="ECO:0000259" key="16">
    <source>
        <dbReference type="PROSITE" id="PS51669"/>
    </source>
</evidence>
<keyword evidence="7" id="KW-0677">Repeat</keyword>
<dbReference type="InterPro" id="IPR054351">
    <property type="entry name" value="NADH_UbQ_OxRdtase_ferredoxin"/>
</dbReference>
<dbReference type="AlphaFoldDB" id="A0A0T5X9B4"/>
<evidence type="ECO:0000256" key="13">
    <source>
        <dbReference type="ARBA" id="ARBA00034078"/>
    </source>
</evidence>
<evidence type="ECO:0000256" key="8">
    <source>
        <dbReference type="ARBA" id="ARBA00022967"/>
    </source>
</evidence>
<dbReference type="Gene3D" id="3.40.50.740">
    <property type="match status" value="2"/>
</dbReference>
<accession>A0A0T5X9B4</accession>
<evidence type="ECO:0000256" key="9">
    <source>
        <dbReference type="ARBA" id="ARBA00023004"/>
    </source>
</evidence>
<dbReference type="InterPro" id="IPR017896">
    <property type="entry name" value="4Fe4S_Fe-S-bd"/>
</dbReference>
<dbReference type="InterPro" id="IPR006963">
    <property type="entry name" value="Mopterin_OxRdtase_4Fe-4S_dom"/>
</dbReference>
<keyword evidence="5" id="KW-0001">2Fe-2S</keyword>
<dbReference type="Gene3D" id="3.10.20.740">
    <property type="match status" value="1"/>
</dbReference>
<dbReference type="Pfam" id="PF13510">
    <property type="entry name" value="Fer2_4"/>
    <property type="match status" value="1"/>
</dbReference>
<evidence type="ECO:0000256" key="6">
    <source>
        <dbReference type="ARBA" id="ARBA00022723"/>
    </source>
</evidence>
<dbReference type="Pfam" id="PF00384">
    <property type="entry name" value="Molybdopterin"/>
    <property type="match status" value="1"/>
</dbReference>
<dbReference type="PROSITE" id="PS51669">
    <property type="entry name" value="4FE4S_MOW_BIS_MGD"/>
    <property type="match status" value="1"/>
</dbReference>
<dbReference type="InterPro" id="IPR050123">
    <property type="entry name" value="Prok_molybdopt-oxidoreductase"/>
</dbReference>
<organism evidence="18 19">
    <name type="scientific">Acetomicrobium hydrogeniformans ATCC BAA-1850</name>
    <dbReference type="NCBI Taxonomy" id="592015"/>
    <lineage>
        <taxon>Bacteria</taxon>
        <taxon>Thermotogati</taxon>
        <taxon>Synergistota</taxon>
        <taxon>Synergistia</taxon>
        <taxon>Synergistales</taxon>
        <taxon>Acetomicrobiaceae</taxon>
        <taxon>Acetomicrobium</taxon>
    </lineage>
</organism>
<comment type="caution">
    <text evidence="18">The sequence shown here is derived from an EMBL/GenBank/DDBJ whole genome shotgun (WGS) entry which is preliminary data.</text>
</comment>
<keyword evidence="12" id="KW-0472">Membrane</keyword>
<keyword evidence="8" id="KW-1278">Translocase</keyword>
<evidence type="ECO:0000256" key="5">
    <source>
        <dbReference type="ARBA" id="ARBA00022714"/>
    </source>
</evidence>
<feature type="domain" description="2Fe-2S ferredoxin-type" evidence="14">
    <location>
        <begin position="2"/>
        <end position="80"/>
    </location>
</feature>
<dbReference type="Gene3D" id="2.20.25.90">
    <property type="entry name" value="ADC-like domains"/>
    <property type="match status" value="1"/>
</dbReference>
<evidence type="ECO:0000256" key="3">
    <source>
        <dbReference type="ARBA" id="ARBA00005404"/>
    </source>
</evidence>
<comment type="cofactor">
    <cofactor evidence="1">
        <name>[4Fe-4S] cluster</name>
        <dbReference type="ChEBI" id="CHEBI:49883"/>
    </cofactor>
</comment>
<feature type="domain" description="4Fe-4S His(Cys)3-ligated-type" evidence="17">
    <location>
        <begin position="80"/>
        <end position="119"/>
    </location>
</feature>
<dbReference type="EMBL" id="ACJX03000001">
    <property type="protein sequence ID" value="KRT34850.1"/>
    <property type="molecule type" value="Genomic_DNA"/>
</dbReference>
<dbReference type="GO" id="GO:0022904">
    <property type="term" value="P:respiratory electron transport chain"/>
    <property type="evidence" value="ECO:0007669"/>
    <property type="project" value="TreeGrafter"/>
</dbReference>
<dbReference type="GO" id="GO:0051539">
    <property type="term" value="F:4 iron, 4 sulfur cluster binding"/>
    <property type="evidence" value="ECO:0007669"/>
    <property type="project" value="UniProtKB-KW"/>
</dbReference>
<evidence type="ECO:0000256" key="4">
    <source>
        <dbReference type="ARBA" id="ARBA00022485"/>
    </source>
</evidence>
<evidence type="ECO:0000313" key="18">
    <source>
        <dbReference type="EMBL" id="KRT34850.1"/>
    </source>
</evidence>
<keyword evidence="10" id="KW-0411">Iron-sulfur</keyword>
<dbReference type="SUPFAM" id="SSF54862">
    <property type="entry name" value="4Fe-4S ferredoxins"/>
    <property type="match status" value="1"/>
</dbReference>
<dbReference type="InterPro" id="IPR017900">
    <property type="entry name" value="4Fe4S_Fe_S_CS"/>
</dbReference>
<evidence type="ECO:0000256" key="7">
    <source>
        <dbReference type="ARBA" id="ARBA00022737"/>
    </source>
</evidence>
<dbReference type="PROSITE" id="PS51839">
    <property type="entry name" value="4FE4S_HC3"/>
    <property type="match status" value="1"/>
</dbReference>
<evidence type="ECO:0000256" key="10">
    <source>
        <dbReference type="ARBA" id="ARBA00023014"/>
    </source>
</evidence>
<keyword evidence="9" id="KW-0408">Iron</keyword>
<dbReference type="SUPFAM" id="SSF54292">
    <property type="entry name" value="2Fe-2S ferredoxin-like"/>
    <property type="match status" value="1"/>
</dbReference>
<dbReference type="Pfam" id="PF22117">
    <property type="entry name" value="Fer4_Nqo3"/>
    <property type="match status" value="1"/>
</dbReference>
<dbReference type="GO" id="GO:0046872">
    <property type="term" value="F:metal ion binding"/>
    <property type="evidence" value="ECO:0007669"/>
    <property type="project" value="UniProtKB-KW"/>
</dbReference>
<proteinExistence type="inferred from homology"/>
<keyword evidence="19" id="KW-1185">Reference proteome</keyword>
<dbReference type="GO" id="GO:0016020">
    <property type="term" value="C:membrane"/>
    <property type="evidence" value="ECO:0007669"/>
    <property type="project" value="UniProtKB-SubCell"/>
</dbReference>
<evidence type="ECO:0000256" key="1">
    <source>
        <dbReference type="ARBA" id="ARBA00001966"/>
    </source>
</evidence>
<sequence>MKEITLIIDGKECKGVQGDTILDVANKNDVYIPTLCFQKGLTPIGACRMCVVQLEGNPKMLPSCTTPAQEGMVVITKNEKLKDYRRQVLELLFAGRNHFCMFCSQSGDCELQRLAIEHEMDSVRFPYLYSDFEVDATDADLMMDHNRCILCQRCIRTCSEIVGAHALDLERRGWQAKVIADLGNRLAESDTCVNCGACAQSCPTGTITIRDFAYRGRRSDCDAMVDSVCPLCAVGCKIKTYVRTGSIVRVEGTAQDEPDGGQLCHMGRWWLPESTERERVTTPLIREGATYREATWEEALELAASEFKKAYKEEKAGAILSSLCTDEELTLFSTLFKDALKMKYTDSFDGDVIRGFIKGFMPFKDQGVRPFTAAHHILDSDLVVTMFADPQKEAPVVASYIRVACLHKNAKLLNISFGASQFPGLVDLDVQLPEGQALPKALSNLAEIISKISAGPSEMAGFGEYESGAESALSSYRESIEESARAMGLDPKIAEEVALMLISSKKPVFVVGGRATKSHELVTAACNLAIASKSFYEDGLGVVPLLVSANSLGARNTVVSEDPWVTKEKRDFMYVFSTGMVPEEEEILAAISATRFVVVQTPFKVRPLVNLADILLPAPAWYERSGHYCTIEGERRKLNTIVPPKGDLKGLHYVMDEFAKKLGVKLGKPETSPCEEVFKSQARASEARIIPLN</sequence>
<feature type="domain" description="4Fe-4S Mo/W bis-MGD-type" evidence="16">
    <location>
        <begin position="222"/>
        <end position="278"/>
    </location>
</feature>
<dbReference type="OrthoDB" id="9803192at2"/>
<dbReference type="CDD" id="cd00207">
    <property type="entry name" value="fer2"/>
    <property type="match status" value="1"/>
</dbReference>
<keyword evidence="6" id="KW-0479">Metal-binding</keyword>
<keyword evidence="4" id="KW-0004">4Fe-4S</keyword>
<dbReference type="FunFam" id="3.10.20.740:FF:000004">
    <property type="entry name" value="NADH-quinone oxidoreductase"/>
    <property type="match status" value="1"/>
</dbReference>
<dbReference type="SMART" id="SM00929">
    <property type="entry name" value="NADH-G_4Fe-4S_3"/>
    <property type="match status" value="1"/>
</dbReference>
<evidence type="ECO:0000259" key="14">
    <source>
        <dbReference type="PROSITE" id="PS51085"/>
    </source>
</evidence>
<dbReference type="STRING" id="592015.HMPREF1705_04098"/>
<dbReference type="Pfam" id="PF10588">
    <property type="entry name" value="NADH-G_4Fe-4S_3"/>
    <property type="match status" value="1"/>
</dbReference>
<dbReference type="Gene3D" id="3.40.228.10">
    <property type="entry name" value="Dimethylsulfoxide Reductase, domain 2"/>
    <property type="match status" value="1"/>
</dbReference>
<dbReference type="Proteomes" id="UP000005273">
    <property type="component" value="Unassembled WGS sequence"/>
</dbReference>
<comment type="subcellular location">
    <subcellularLocation>
        <location evidence="2">Membrane</location>
    </subcellularLocation>
</comment>
<dbReference type="InterPro" id="IPR019574">
    <property type="entry name" value="NADH_UbQ_OxRdtase_Gsu_4Fe4S-bd"/>
</dbReference>
<dbReference type="PROSITE" id="PS00198">
    <property type="entry name" value="4FE4S_FER_1"/>
    <property type="match status" value="1"/>
</dbReference>
<dbReference type="InterPro" id="IPR001041">
    <property type="entry name" value="2Fe-2S_ferredoxin-type"/>
</dbReference>
<dbReference type="SUPFAM" id="SSF53706">
    <property type="entry name" value="Formate dehydrogenase/DMSO reductase, domains 1-3"/>
    <property type="match status" value="1"/>
</dbReference>
<dbReference type="RefSeq" id="WP_009200279.1">
    <property type="nucleotide sequence ID" value="NZ_ACJX03000001.1"/>
</dbReference>